<evidence type="ECO:0000256" key="1">
    <source>
        <dbReference type="SAM" id="Phobius"/>
    </source>
</evidence>
<accession>A0A7K6CR39</accession>
<comment type="caution">
    <text evidence="2">The sequence shown here is derived from an EMBL/GenBank/DDBJ whole genome shotgun (WGS) entry which is preliminary data.</text>
</comment>
<reference evidence="2 3" key="1">
    <citation type="submission" date="2019-09" db="EMBL/GenBank/DDBJ databases">
        <title>Bird 10,000 Genomes (B10K) Project - Family phase.</title>
        <authorList>
            <person name="Zhang G."/>
        </authorList>
    </citation>
    <scope>NUCLEOTIDE SEQUENCE [LARGE SCALE GENOMIC DNA]</scope>
    <source>
        <strain evidence="2">B10K-DU-029-52</strain>
    </source>
</reference>
<feature type="transmembrane region" description="Helical" evidence="1">
    <location>
        <begin position="100"/>
        <end position="122"/>
    </location>
</feature>
<dbReference type="Proteomes" id="UP000571324">
    <property type="component" value="Unassembled WGS sequence"/>
</dbReference>
<keyword evidence="1" id="KW-1133">Transmembrane helix</keyword>
<dbReference type="EMBL" id="VZRL01000564">
    <property type="protein sequence ID" value="NWV17209.1"/>
    <property type="molecule type" value="Genomic_DNA"/>
</dbReference>
<organism evidence="2 3">
    <name type="scientific">Origma solitaria</name>
    <dbReference type="NCBI Taxonomy" id="720586"/>
    <lineage>
        <taxon>Eukaryota</taxon>
        <taxon>Metazoa</taxon>
        <taxon>Chordata</taxon>
        <taxon>Craniata</taxon>
        <taxon>Vertebrata</taxon>
        <taxon>Euteleostomi</taxon>
        <taxon>Archelosauria</taxon>
        <taxon>Archosauria</taxon>
        <taxon>Dinosauria</taxon>
        <taxon>Saurischia</taxon>
        <taxon>Theropoda</taxon>
        <taxon>Coelurosauria</taxon>
        <taxon>Aves</taxon>
        <taxon>Neognathae</taxon>
        <taxon>Neoaves</taxon>
        <taxon>Telluraves</taxon>
        <taxon>Australaves</taxon>
        <taxon>Passeriformes</taxon>
        <taxon>Meliphagoidea</taxon>
        <taxon>Acanthizidae</taxon>
        <taxon>Origma</taxon>
    </lineage>
</organism>
<keyword evidence="3" id="KW-1185">Reference proteome</keyword>
<proteinExistence type="predicted"/>
<dbReference type="InterPro" id="IPR036179">
    <property type="entry name" value="Ig-like_dom_sf"/>
</dbReference>
<dbReference type="InterPro" id="IPR013783">
    <property type="entry name" value="Ig-like_fold"/>
</dbReference>
<feature type="non-terminal residue" evidence="2">
    <location>
        <position position="129"/>
    </location>
</feature>
<gene>
    <name evidence="2" type="primary">Trdc</name>
    <name evidence="2" type="ORF">ORISOL_R07310</name>
</gene>
<evidence type="ECO:0000313" key="3">
    <source>
        <dbReference type="Proteomes" id="UP000571324"/>
    </source>
</evidence>
<keyword evidence="1" id="KW-0472">Membrane</keyword>
<evidence type="ECO:0000313" key="2">
    <source>
        <dbReference type="EMBL" id="NWV17209.1"/>
    </source>
</evidence>
<feature type="non-terminal residue" evidence="2">
    <location>
        <position position="1"/>
    </location>
</feature>
<dbReference type="OrthoDB" id="9426090at2759"/>
<dbReference type="AlphaFoldDB" id="A0A7K6CR39"/>
<protein>
    <submittedName>
        <fullName evidence="2">TRDC protein</fullName>
    </submittedName>
</protein>
<dbReference type="Gene3D" id="2.60.40.10">
    <property type="entry name" value="Immunoglobulins"/>
    <property type="match status" value="1"/>
</dbReference>
<dbReference type="SUPFAM" id="SSF48726">
    <property type="entry name" value="Immunoglobulin"/>
    <property type="match status" value="1"/>
</dbReference>
<name>A0A7K6CR39_9PASS</name>
<sequence length="129" mass="14425">LKSTEPKEHDKKWNIACLARTFYPKNISLDVPKSDVLYDLKAPLVTSEGVYSTMKVVGVEPGAEVTCKATHKRSRSKTSMILPGTVLWSKSNIKMEKINTLFMAVLGLRVLLAKSIIFNVLMTVKLLLF</sequence>
<keyword evidence="1" id="KW-0812">Transmembrane</keyword>